<protein>
    <submittedName>
        <fullName evidence="1">Transaldolase</fullName>
    </submittedName>
</protein>
<gene>
    <name evidence="1" type="ORF">KUF71_014014</name>
</gene>
<name>A0AAE1HQR3_9NEOP</name>
<comment type="caution">
    <text evidence="1">The sequence shown here is derived from an EMBL/GenBank/DDBJ whole genome shotgun (WGS) entry which is preliminary data.</text>
</comment>
<organism evidence="1 2">
    <name type="scientific">Frankliniella fusca</name>
    <dbReference type="NCBI Taxonomy" id="407009"/>
    <lineage>
        <taxon>Eukaryota</taxon>
        <taxon>Metazoa</taxon>
        <taxon>Ecdysozoa</taxon>
        <taxon>Arthropoda</taxon>
        <taxon>Hexapoda</taxon>
        <taxon>Insecta</taxon>
        <taxon>Pterygota</taxon>
        <taxon>Neoptera</taxon>
        <taxon>Paraneoptera</taxon>
        <taxon>Thysanoptera</taxon>
        <taxon>Terebrantia</taxon>
        <taxon>Thripoidea</taxon>
        <taxon>Thripidae</taxon>
        <taxon>Frankliniella</taxon>
    </lineage>
</organism>
<reference evidence="1" key="1">
    <citation type="submission" date="2021-07" db="EMBL/GenBank/DDBJ databases">
        <authorList>
            <person name="Catto M.A."/>
            <person name="Jacobson A."/>
            <person name="Kennedy G."/>
            <person name="Labadie P."/>
            <person name="Hunt B.G."/>
            <person name="Srinivasan R."/>
        </authorList>
    </citation>
    <scope>NUCLEOTIDE SEQUENCE</scope>
    <source>
        <strain evidence="1">PL_HMW_Pooled</strain>
        <tissue evidence="1">Head</tissue>
    </source>
</reference>
<dbReference type="Proteomes" id="UP001219518">
    <property type="component" value="Unassembled WGS sequence"/>
</dbReference>
<evidence type="ECO:0000313" key="1">
    <source>
        <dbReference type="EMBL" id="KAK3925765.1"/>
    </source>
</evidence>
<dbReference type="AlphaFoldDB" id="A0AAE1HQR3"/>
<accession>A0AAE1HQR3</accession>
<dbReference type="EMBL" id="JAHWGI010001240">
    <property type="protein sequence ID" value="KAK3925765.1"/>
    <property type="molecule type" value="Genomic_DNA"/>
</dbReference>
<proteinExistence type="predicted"/>
<keyword evidence="2" id="KW-1185">Reference proteome</keyword>
<evidence type="ECO:0000313" key="2">
    <source>
        <dbReference type="Proteomes" id="UP001219518"/>
    </source>
</evidence>
<reference evidence="1" key="2">
    <citation type="journal article" date="2023" name="BMC Genomics">
        <title>Pest status, molecular evolution, and epigenetic factors derived from the genome assembly of Frankliniella fusca, a thysanopteran phytovirus vector.</title>
        <authorList>
            <person name="Catto M.A."/>
            <person name="Labadie P.E."/>
            <person name="Jacobson A.L."/>
            <person name="Kennedy G.G."/>
            <person name="Srinivasan R."/>
            <person name="Hunt B.G."/>
        </authorList>
    </citation>
    <scope>NUCLEOTIDE SEQUENCE</scope>
    <source>
        <strain evidence="1">PL_HMW_Pooled</strain>
    </source>
</reference>
<sequence length="87" mass="9816">MVADMVADMVAHMVAKPGPAHWESMILLLKRQVLMTVPPLYLKRSRSFEVILRNRLDPKLASFQETSSFHDSIANNGLKPVTKYCCA</sequence>